<comment type="caution">
    <text evidence="2">The sequence shown here is derived from an EMBL/GenBank/DDBJ whole genome shotgun (WGS) entry which is preliminary data.</text>
</comment>
<feature type="compositionally biased region" description="Low complexity" evidence="1">
    <location>
        <begin position="1487"/>
        <end position="1496"/>
    </location>
</feature>
<gene>
    <name evidence="2" type="ORF">F5878DRAFT_606461</name>
</gene>
<reference evidence="2" key="1">
    <citation type="submission" date="2022-08" db="EMBL/GenBank/DDBJ databases">
        <authorList>
            <consortium name="DOE Joint Genome Institute"/>
            <person name="Min B."/>
            <person name="Riley R."/>
            <person name="Sierra-Patev S."/>
            <person name="Naranjo-Ortiz M."/>
            <person name="Looney B."/>
            <person name="Konkel Z."/>
            <person name="Slot J.C."/>
            <person name="Sakamoto Y."/>
            <person name="Steenwyk J.L."/>
            <person name="Rokas A."/>
            <person name="Carro J."/>
            <person name="Camarero S."/>
            <person name="Ferreira P."/>
            <person name="Molpeceres G."/>
            <person name="Ruiz-Duenas F.J."/>
            <person name="Serrano A."/>
            <person name="Henrissat B."/>
            <person name="Drula E."/>
            <person name="Hughes K.W."/>
            <person name="Mata J.L."/>
            <person name="Ishikawa N.K."/>
            <person name="Vargas-Isla R."/>
            <person name="Ushijima S."/>
            <person name="Smith C.A."/>
            <person name="Ahrendt S."/>
            <person name="Andreopoulos W."/>
            <person name="He G."/>
            <person name="Labutti K."/>
            <person name="Lipzen A."/>
            <person name="Ng V."/>
            <person name="Sandor L."/>
            <person name="Barry K."/>
            <person name="Martinez A.T."/>
            <person name="Xiao Y."/>
            <person name="Gibbons J.G."/>
            <person name="Terashima K."/>
            <person name="Hibbett D.S."/>
            <person name="Grigoriev I.V."/>
        </authorList>
    </citation>
    <scope>NUCLEOTIDE SEQUENCE</scope>
    <source>
        <strain evidence="2">TFB9207</strain>
    </source>
</reference>
<proteinExistence type="predicted"/>
<feature type="compositionally biased region" description="Polar residues" evidence="1">
    <location>
        <begin position="1274"/>
        <end position="1314"/>
    </location>
</feature>
<protein>
    <submittedName>
        <fullName evidence="2">Uncharacterized protein</fullName>
    </submittedName>
</protein>
<feature type="region of interest" description="Disordered" evidence="1">
    <location>
        <begin position="270"/>
        <end position="292"/>
    </location>
</feature>
<feature type="compositionally biased region" description="Polar residues" evidence="1">
    <location>
        <begin position="1049"/>
        <end position="1080"/>
    </location>
</feature>
<feature type="compositionally biased region" description="Polar residues" evidence="1">
    <location>
        <begin position="462"/>
        <end position="511"/>
    </location>
</feature>
<feature type="compositionally biased region" description="Low complexity" evidence="1">
    <location>
        <begin position="566"/>
        <end position="598"/>
    </location>
</feature>
<feature type="compositionally biased region" description="Low complexity" evidence="1">
    <location>
        <begin position="1188"/>
        <end position="1201"/>
    </location>
</feature>
<name>A0AA38PH95_9AGAR</name>
<feature type="compositionally biased region" description="Low complexity" evidence="1">
    <location>
        <begin position="1315"/>
        <end position="1342"/>
    </location>
</feature>
<feature type="region of interest" description="Disordered" evidence="1">
    <location>
        <begin position="366"/>
        <end position="414"/>
    </location>
</feature>
<feature type="region of interest" description="Disordered" evidence="1">
    <location>
        <begin position="565"/>
        <end position="1002"/>
    </location>
</feature>
<evidence type="ECO:0000313" key="3">
    <source>
        <dbReference type="Proteomes" id="UP001163846"/>
    </source>
</evidence>
<feature type="compositionally biased region" description="Low complexity" evidence="1">
    <location>
        <begin position="635"/>
        <end position="650"/>
    </location>
</feature>
<feature type="region of interest" description="Disordered" evidence="1">
    <location>
        <begin position="1682"/>
        <end position="1714"/>
    </location>
</feature>
<feature type="compositionally biased region" description="Polar residues" evidence="1">
    <location>
        <begin position="48"/>
        <end position="69"/>
    </location>
</feature>
<feature type="compositionally biased region" description="Low complexity" evidence="1">
    <location>
        <begin position="1401"/>
        <end position="1416"/>
    </location>
</feature>
<dbReference type="Proteomes" id="UP001163846">
    <property type="component" value="Unassembled WGS sequence"/>
</dbReference>
<feature type="compositionally biased region" description="Polar residues" evidence="1">
    <location>
        <begin position="917"/>
        <end position="939"/>
    </location>
</feature>
<feature type="compositionally biased region" description="Low complexity" evidence="1">
    <location>
        <begin position="450"/>
        <end position="460"/>
    </location>
</feature>
<feature type="compositionally biased region" description="Basic and acidic residues" evidence="1">
    <location>
        <begin position="695"/>
        <end position="718"/>
    </location>
</feature>
<feature type="compositionally biased region" description="Pro residues" evidence="1">
    <location>
        <begin position="1233"/>
        <end position="1245"/>
    </location>
</feature>
<feature type="compositionally biased region" description="Basic and acidic residues" evidence="1">
    <location>
        <begin position="751"/>
        <end position="766"/>
    </location>
</feature>
<feature type="compositionally biased region" description="Polar residues" evidence="1">
    <location>
        <begin position="720"/>
        <end position="732"/>
    </location>
</feature>
<feature type="compositionally biased region" description="Polar residues" evidence="1">
    <location>
        <begin position="962"/>
        <end position="978"/>
    </location>
</feature>
<feature type="compositionally biased region" description="Polar residues" evidence="1">
    <location>
        <begin position="1253"/>
        <end position="1265"/>
    </location>
</feature>
<feature type="region of interest" description="Disordered" evidence="1">
    <location>
        <begin position="1380"/>
        <end position="1664"/>
    </location>
</feature>
<feature type="compositionally biased region" description="Polar residues" evidence="1">
    <location>
        <begin position="233"/>
        <end position="249"/>
    </location>
</feature>
<feature type="compositionally biased region" description="Basic and acidic residues" evidence="1">
    <location>
        <begin position="204"/>
        <end position="227"/>
    </location>
</feature>
<feature type="compositionally biased region" description="Polar residues" evidence="1">
    <location>
        <begin position="1565"/>
        <end position="1593"/>
    </location>
</feature>
<feature type="compositionally biased region" description="Polar residues" evidence="1">
    <location>
        <begin position="1417"/>
        <end position="1434"/>
    </location>
</feature>
<feature type="region of interest" description="Disordered" evidence="1">
    <location>
        <begin position="1043"/>
        <end position="1359"/>
    </location>
</feature>
<feature type="compositionally biased region" description="Polar residues" evidence="1">
    <location>
        <begin position="191"/>
        <end position="203"/>
    </location>
</feature>
<feature type="compositionally biased region" description="Polar residues" evidence="1">
    <location>
        <begin position="1165"/>
        <end position="1176"/>
    </location>
</feature>
<feature type="compositionally biased region" description="Basic and acidic residues" evidence="1">
    <location>
        <begin position="658"/>
        <end position="682"/>
    </location>
</feature>
<feature type="compositionally biased region" description="Basic and acidic residues" evidence="1">
    <location>
        <begin position="876"/>
        <end position="914"/>
    </location>
</feature>
<feature type="compositionally biased region" description="Polar residues" evidence="1">
    <location>
        <begin position="154"/>
        <end position="169"/>
    </location>
</feature>
<feature type="compositionally biased region" description="Low complexity" evidence="1">
    <location>
        <begin position="1619"/>
        <end position="1629"/>
    </location>
</feature>
<evidence type="ECO:0000313" key="2">
    <source>
        <dbReference type="EMBL" id="KAJ3842904.1"/>
    </source>
</evidence>
<feature type="compositionally biased region" description="Polar residues" evidence="1">
    <location>
        <begin position="1477"/>
        <end position="1486"/>
    </location>
</feature>
<feature type="region of interest" description="Disordered" evidence="1">
    <location>
        <begin position="1"/>
        <end position="130"/>
    </location>
</feature>
<accession>A0AA38PH95</accession>
<sequence length="1714" mass="182560">MASGPPNNARMKVSRTRTSAPGQAGVPSSQRVRSESESLESNIAMPSPASTRKTSLQSTASSIAPSSTVPRLAQSSTSRSTSSIATPKYTPRLTSSPTPTKLPSTRSPTVASPSRIARPRAISTTSPTLSTGLSFRARTLSSINPSVKSHAGSPANTRSVNLSSGSSVVPRSPNSLTPSPRPTPRSRSLTGPNLVSSASITSKKSTDGSTRRDSLISTREWRPEAIQKRKVPSTRSNQNAPSQNLELNISNATSNLPLSTGDADMLKSVWEDSPVNPDASFDPGGSSPSTVDRVKSGYGSVFGFNMVPKSRTSLAEGSLGDRSQSASSIGSTLSHFSVGTVKTISPGPSSPAAQSKSQTVPGISLLPHRQSSSLSSEHTTSSASPTSSTAHQPTHLPSMLQSSLPSQPLPLSSESLGADTAIRFLRTSISSSVLRSEPPSQDLDRKNNASRSSGSTSRVSLPVTTHNKAKSTTASHVSPSTRVITGSSRAPSTAKDTSPQQTKDGNVSVVRTSSKITAVSIPSESYPTPLHPDKPMVYRSTSPIAETTTHKHPSELSNTMDAKFLSPHTVSPSHSSPQSSGQRYAPHSPLSSVSPSSPFGLPGDFSGPNTHAYSPPGPSPIHPPTVNLKRLLSKPAPAGNSSASESEGGAIKNSRPVRRIERIEETMEKQRIEAFSRERALESDAEGLSTTLGINRERDRARKSEWEAERRLLQERNLSHSRPTTSQSTDSSGAKERSGFGGLVRSASWSRSREREGASNKAEKKAKNVLKRRPSTASVVPPPEVPMKEFPYSSFAPAYTGSISPAPRQMSSSGSLMPPPSGHPSSRGSSPAPQDKRRSLIPPSALLKQGIVPNDSASVSYGTTPAKEVMLAYKQQQEREKIREIERSERAREKQRERELWHKEERDRQQRIMNERASVSVSQQNDKVSPSTLPSNPKPSSKEIMPMQTGPHHQSSSASSSNTTIVTNEHASANQSPSRPDKVPTQEVQSFDEEPSQPYYTVLGSSKRVVAAEGIRIEDSFFPDFSWSTSNLVEGISSSMGVGLELGQPSGSPQNESPRPSNQRSTSVSVGKTSPKSSTGFGIGIGKTLSRKMSGRLGVPKRGPSLDIGSPLSTALHESVLPDLQERQMLPVKEGVTSKPRGDKRSLRLSMDDYGTQGGPPSPKTNPTSQRTQGSDIRSPLFKSRLMASPQPSPTSATSSSGNKSKLWNLMRRISTGGLRDSYRDNGTGLPTSPLPPPPPPPVPALPKDLSMYSKSSNRKASTDVTEVLHKRNVTSTTIHSPEAGTSATSLKTPVRVNTSLETPTSARPGTATRSSSPISSSDIGSSKFFNRSQSQRSSTSSYGEQIPPVPTVTAGKPAHLQQHILPPSQLLQLHLDLERNNDDSETPPMPSSTSVKYPHSLSSSSNTTTPSISHSRSQINLKLQTQPKSSSTEEWMIVPTPKEEKPSFSLPVPRRPNAYDVRRPSSPTKRPVHPSEANSNTQALLSSASRPSKSSGKFIPPASVGSSSTYSADGGLSGDSSFSPLSSPPSIPSKSPQRMASASSTSSITTRASSVAKPTLPMAPSTSSIGGSQELIMTQEQTKADGDSSSSRRAMRKSFGFGIPSDKVSNDHVRKRTISSSSRPRTSSAALPTFTKFTSSSSSSRLPRSDVSHQPRNFVALSDKEKDDKWDDLLERSKRAGGTLHLNGGLDGLASDRMGFSANHSEDDSLDDL</sequence>
<keyword evidence="3" id="KW-1185">Reference proteome</keyword>
<evidence type="ECO:0000256" key="1">
    <source>
        <dbReference type="SAM" id="MobiDB-lite"/>
    </source>
</evidence>
<organism evidence="2 3">
    <name type="scientific">Lentinula raphanica</name>
    <dbReference type="NCBI Taxonomy" id="153919"/>
    <lineage>
        <taxon>Eukaryota</taxon>
        <taxon>Fungi</taxon>
        <taxon>Dikarya</taxon>
        <taxon>Basidiomycota</taxon>
        <taxon>Agaricomycotina</taxon>
        <taxon>Agaricomycetes</taxon>
        <taxon>Agaricomycetidae</taxon>
        <taxon>Agaricales</taxon>
        <taxon>Marasmiineae</taxon>
        <taxon>Omphalotaceae</taxon>
        <taxon>Lentinula</taxon>
    </lineage>
</organism>
<feature type="compositionally biased region" description="Polar residues" evidence="1">
    <location>
        <begin position="16"/>
        <end position="31"/>
    </location>
</feature>
<feature type="compositionally biased region" description="Low complexity" evidence="1">
    <location>
        <begin position="1533"/>
        <end position="1555"/>
    </location>
</feature>
<dbReference type="EMBL" id="MU805991">
    <property type="protein sequence ID" value="KAJ3842904.1"/>
    <property type="molecule type" value="Genomic_DNA"/>
</dbReference>
<feature type="region of interest" description="Disordered" evidence="1">
    <location>
        <begin position="432"/>
        <end position="511"/>
    </location>
</feature>
<feature type="region of interest" description="Disordered" evidence="1">
    <location>
        <begin position="144"/>
        <end position="249"/>
    </location>
</feature>
<feature type="compositionally biased region" description="Low complexity" evidence="1">
    <location>
        <begin position="90"/>
        <end position="109"/>
    </location>
</feature>